<name>A0ABV2KAD3_SPOPS</name>
<comment type="caution">
    <text evidence="1">The sequence shown here is derived from an EMBL/GenBank/DDBJ whole genome shotgun (WGS) entry which is preliminary data.</text>
</comment>
<reference evidence="1 2" key="1">
    <citation type="submission" date="2024-06" db="EMBL/GenBank/DDBJ databases">
        <title>Sorghum-associated microbial communities from plants grown in Nebraska, USA.</title>
        <authorList>
            <person name="Schachtman D."/>
        </authorList>
    </citation>
    <scope>NUCLEOTIDE SEQUENCE [LARGE SCALE GENOMIC DNA]</scope>
    <source>
        <strain evidence="1 2">1288</strain>
    </source>
</reference>
<evidence type="ECO:0000313" key="1">
    <source>
        <dbReference type="EMBL" id="MET3658046.1"/>
    </source>
</evidence>
<dbReference type="Proteomes" id="UP001549104">
    <property type="component" value="Unassembled WGS sequence"/>
</dbReference>
<sequence>MRLFKKTMEFLKKSAQDDEGISEADKAYLDSKTASD</sequence>
<gene>
    <name evidence="1" type="ORF">ABIC55_003143</name>
</gene>
<protein>
    <submittedName>
        <fullName evidence="1">Uncharacterized protein</fullName>
    </submittedName>
</protein>
<proteinExistence type="predicted"/>
<keyword evidence="2" id="KW-1185">Reference proteome</keyword>
<dbReference type="EMBL" id="JBEPME010000004">
    <property type="protein sequence ID" value="MET3658046.1"/>
    <property type="molecule type" value="Genomic_DNA"/>
</dbReference>
<organism evidence="1 2">
    <name type="scientific">Sporosarcina psychrophila</name>
    <name type="common">Bacillus psychrophilus</name>
    <dbReference type="NCBI Taxonomy" id="1476"/>
    <lineage>
        <taxon>Bacteria</taxon>
        <taxon>Bacillati</taxon>
        <taxon>Bacillota</taxon>
        <taxon>Bacilli</taxon>
        <taxon>Bacillales</taxon>
        <taxon>Caryophanaceae</taxon>
        <taxon>Sporosarcina</taxon>
    </lineage>
</organism>
<accession>A0ABV2KAD3</accession>
<evidence type="ECO:0000313" key="2">
    <source>
        <dbReference type="Proteomes" id="UP001549104"/>
    </source>
</evidence>